<evidence type="ECO:0000313" key="1">
    <source>
        <dbReference type="EMBL" id="PKK64003.1"/>
    </source>
</evidence>
<sequence>YLLFFEYANNGILRDYLKDNFSKLDWNIKLRFTIHTSKNIIRRNLDADR</sequence>
<comment type="caution">
    <text evidence="1">The sequence shown here is derived from an EMBL/GenBank/DDBJ whole genome shotgun (WGS) entry which is preliminary data.</text>
</comment>
<dbReference type="Proteomes" id="UP000233469">
    <property type="component" value="Unassembled WGS sequence"/>
</dbReference>
<accession>A0A2N1MQT9</accession>
<gene>
    <name evidence="1" type="ORF">RhiirC2_757433</name>
</gene>
<organism evidence="1 2">
    <name type="scientific">Rhizophagus irregularis</name>
    <dbReference type="NCBI Taxonomy" id="588596"/>
    <lineage>
        <taxon>Eukaryota</taxon>
        <taxon>Fungi</taxon>
        <taxon>Fungi incertae sedis</taxon>
        <taxon>Mucoromycota</taxon>
        <taxon>Glomeromycotina</taxon>
        <taxon>Glomeromycetes</taxon>
        <taxon>Glomerales</taxon>
        <taxon>Glomeraceae</taxon>
        <taxon>Rhizophagus</taxon>
    </lineage>
</organism>
<name>A0A2N1MQT9_9GLOM</name>
<protein>
    <recommendedName>
        <fullName evidence="3">Protein kinase domain-containing protein</fullName>
    </recommendedName>
</protein>
<dbReference type="EMBL" id="LLXL01001526">
    <property type="protein sequence ID" value="PKK64003.1"/>
    <property type="molecule type" value="Genomic_DNA"/>
</dbReference>
<proteinExistence type="predicted"/>
<feature type="non-terminal residue" evidence="1">
    <location>
        <position position="1"/>
    </location>
</feature>
<reference evidence="1 2" key="2">
    <citation type="submission" date="2017-10" db="EMBL/GenBank/DDBJ databases">
        <title>Extensive intraspecific genome diversity in a model arbuscular mycorrhizal fungus.</title>
        <authorList>
            <person name="Chen E.C.H."/>
            <person name="Morin E."/>
            <person name="Baudet D."/>
            <person name="Noel J."/>
            <person name="Ndikumana S."/>
            <person name="Charron P."/>
            <person name="St-Onge C."/>
            <person name="Giorgi J."/>
            <person name="Grigoriev I.V."/>
            <person name="Roux C."/>
            <person name="Martin F.M."/>
            <person name="Corradi N."/>
        </authorList>
    </citation>
    <scope>NUCLEOTIDE SEQUENCE [LARGE SCALE GENOMIC DNA]</scope>
    <source>
        <strain evidence="1 2">C2</strain>
    </source>
</reference>
<reference evidence="1 2" key="1">
    <citation type="submission" date="2016-04" db="EMBL/GenBank/DDBJ databases">
        <title>Genome analyses suggest a sexual origin of heterokaryosis in a supposedly ancient asexual fungus.</title>
        <authorList>
            <person name="Ropars J."/>
            <person name="Sedzielewska K."/>
            <person name="Noel J."/>
            <person name="Charron P."/>
            <person name="Farinelli L."/>
            <person name="Marton T."/>
            <person name="Kruger M."/>
            <person name="Pelin A."/>
            <person name="Brachmann A."/>
            <person name="Corradi N."/>
        </authorList>
    </citation>
    <scope>NUCLEOTIDE SEQUENCE [LARGE SCALE GENOMIC DNA]</scope>
    <source>
        <strain evidence="1 2">C2</strain>
    </source>
</reference>
<evidence type="ECO:0008006" key="3">
    <source>
        <dbReference type="Google" id="ProtNLM"/>
    </source>
</evidence>
<dbReference type="AlphaFoldDB" id="A0A2N1MQT9"/>
<evidence type="ECO:0000313" key="2">
    <source>
        <dbReference type="Proteomes" id="UP000233469"/>
    </source>
</evidence>